<feature type="transmembrane region" description="Helical" evidence="8">
    <location>
        <begin position="160"/>
        <end position="178"/>
    </location>
</feature>
<keyword evidence="7 8" id="KW-0472">Membrane</keyword>
<feature type="transmembrane region" description="Helical" evidence="8">
    <location>
        <begin position="333"/>
        <end position="354"/>
    </location>
</feature>
<keyword evidence="6 8" id="KW-1133">Transmembrane helix</keyword>
<evidence type="ECO:0000259" key="9">
    <source>
        <dbReference type="Pfam" id="PF02554"/>
    </source>
</evidence>
<dbReference type="PANTHER" id="PTHR30252">
    <property type="entry name" value="INNER MEMBRANE PEPTIDE TRANSPORTER"/>
    <property type="match status" value="1"/>
</dbReference>
<feature type="transmembrane region" description="Helical" evidence="8">
    <location>
        <begin position="554"/>
        <end position="576"/>
    </location>
</feature>
<keyword evidence="4" id="KW-1003">Cell membrane</keyword>
<comment type="subcellular location">
    <subcellularLocation>
        <location evidence="1">Cell membrane</location>
        <topology evidence="1">Multi-pass membrane protein</topology>
    </subcellularLocation>
</comment>
<feature type="transmembrane region" description="Helical" evidence="8">
    <location>
        <begin position="190"/>
        <end position="209"/>
    </location>
</feature>
<dbReference type="PANTHER" id="PTHR30252:SF3">
    <property type="entry name" value="PYRUVATE_PROTON SYMPORTER BTST"/>
    <property type="match status" value="1"/>
</dbReference>
<feature type="transmembrane region" description="Helical" evidence="8">
    <location>
        <begin position="489"/>
        <end position="514"/>
    </location>
</feature>
<name>A0A1G6KSV7_9BACT</name>
<keyword evidence="3" id="KW-0813">Transport</keyword>
<dbReference type="Pfam" id="PF02554">
    <property type="entry name" value="CstA"/>
    <property type="match status" value="1"/>
</dbReference>
<feature type="transmembrane region" description="Helical" evidence="8">
    <location>
        <begin position="419"/>
        <end position="442"/>
    </location>
</feature>
<evidence type="ECO:0000256" key="8">
    <source>
        <dbReference type="SAM" id="Phobius"/>
    </source>
</evidence>
<feature type="transmembrane region" description="Helical" evidence="8">
    <location>
        <begin position="463"/>
        <end position="483"/>
    </location>
</feature>
<feature type="transmembrane region" description="Helical" evidence="8">
    <location>
        <begin position="86"/>
        <end position="109"/>
    </location>
</feature>
<reference evidence="11" key="1">
    <citation type="submission" date="2016-10" db="EMBL/GenBank/DDBJ databases">
        <authorList>
            <person name="Varghese N."/>
            <person name="Submissions S."/>
        </authorList>
    </citation>
    <scope>NUCLEOTIDE SEQUENCE [LARGE SCALE GENOMIC DNA]</scope>
    <source>
        <strain evidence="11">DSM 8415</strain>
    </source>
</reference>
<sequence length="600" mass="64672">MSAIALVVAAVALYALAYRFYGAFIASKVLITDPHRKTPAYRLENGYDYVPTNRWVLFGHQFAAIAGAGPLVGPVLAAQFGYLPGALWILIGAVLAGAVHDMVILFASVRHNGLSLIEIAKKEIGTFSGILTAIAVIFIIITALAGLALVVVNALFKSPWGTFTVGATIPIAILMGAYMKWFRPGKVMEATIIGVALLIISVVVGPFIQHSSFASALTFSKKQMTVIIATYGFIAAVLPVWILLVPRDYLSTYMKLGVMLLLAIGVIIVNPTLKMPALTQFIHGGGPIVPGKVWPFVFITIACGALSGFHALVSSGTTPKMIENEKDILPIGYGAMLAEGFVAIMALIAATSLIPADYFAINVPPAVFAKLGMHPVDLANLSAMVGENVAGRPGGAVSLAVGMAFIFSKIPWLDSLMSYMYHFIILFEAMFILTTVDAGTRVGRYLLQEAFGGIYAPFKDKNWWPGIIITSALISFTWGYLVYGGDISTIWPLFGTSNQLLASLALAIGTTVIIKLGRAQYAWITFIPFAFVSVTTLYASYLNIVGNFLPKGKILLVVLTIMIMLTAIGIIVDSFIKWYNWLIKKESYQPFAADVEIEKT</sequence>
<dbReference type="InterPro" id="IPR003706">
    <property type="entry name" value="CstA_N"/>
</dbReference>
<evidence type="ECO:0000256" key="3">
    <source>
        <dbReference type="ARBA" id="ARBA00022448"/>
    </source>
</evidence>
<dbReference type="GO" id="GO:0009267">
    <property type="term" value="P:cellular response to starvation"/>
    <property type="evidence" value="ECO:0007669"/>
    <property type="project" value="InterPro"/>
</dbReference>
<evidence type="ECO:0000313" key="11">
    <source>
        <dbReference type="Proteomes" id="UP000199411"/>
    </source>
</evidence>
<evidence type="ECO:0000256" key="4">
    <source>
        <dbReference type="ARBA" id="ARBA00022475"/>
    </source>
</evidence>
<evidence type="ECO:0000256" key="1">
    <source>
        <dbReference type="ARBA" id="ARBA00004651"/>
    </source>
</evidence>
<evidence type="ECO:0000256" key="6">
    <source>
        <dbReference type="ARBA" id="ARBA00022989"/>
    </source>
</evidence>
<keyword evidence="11" id="KW-1185">Reference proteome</keyword>
<gene>
    <name evidence="10" type="ORF">SAMN05660835_00681</name>
</gene>
<proteinExistence type="inferred from homology"/>
<keyword evidence="5 8" id="KW-0812">Transmembrane</keyword>
<dbReference type="OrthoDB" id="9761224at2"/>
<accession>A0A1G6KSV7</accession>
<comment type="similarity">
    <text evidence="2">Belongs to the peptide transporter carbon starvation (CstA) (TC 2.A.114) family.</text>
</comment>
<evidence type="ECO:0000256" key="7">
    <source>
        <dbReference type="ARBA" id="ARBA00023136"/>
    </source>
</evidence>
<organism evidence="10 11">
    <name type="scientific">Desulfurella multipotens</name>
    <dbReference type="NCBI Taxonomy" id="79269"/>
    <lineage>
        <taxon>Bacteria</taxon>
        <taxon>Pseudomonadati</taxon>
        <taxon>Campylobacterota</taxon>
        <taxon>Desulfurellia</taxon>
        <taxon>Desulfurellales</taxon>
        <taxon>Desulfurellaceae</taxon>
        <taxon>Desulfurella</taxon>
    </lineage>
</organism>
<dbReference type="InterPro" id="IPR051605">
    <property type="entry name" value="CstA"/>
</dbReference>
<feature type="transmembrane region" description="Helical" evidence="8">
    <location>
        <begin position="256"/>
        <end position="273"/>
    </location>
</feature>
<feature type="transmembrane region" description="Helical" evidence="8">
    <location>
        <begin position="521"/>
        <end position="542"/>
    </location>
</feature>
<feature type="transmembrane region" description="Helical" evidence="8">
    <location>
        <begin position="293"/>
        <end position="313"/>
    </location>
</feature>
<feature type="domain" description="CstA N-terminal" evidence="9">
    <location>
        <begin position="3"/>
        <end position="539"/>
    </location>
</feature>
<dbReference type="Proteomes" id="UP000199411">
    <property type="component" value="Unassembled WGS sequence"/>
</dbReference>
<feature type="transmembrane region" description="Helical" evidence="8">
    <location>
        <begin position="224"/>
        <end position="244"/>
    </location>
</feature>
<protein>
    <submittedName>
        <fullName evidence="10">Carbon starvation protein</fullName>
    </submittedName>
</protein>
<feature type="transmembrane region" description="Helical" evidence="8">
    <location>
        <begin position="130"/>
        <end position="154"/>
    </location>
</feature>
<evidence type="ECO:0000256" key="2">
    <source>
        <dbReference type="ARBA" id="ARBA00007755"/>
    </source>
</evidence>
<dbReference type="RefSeq" id="WP_025391551.1">
    <property type="nucleotide sequence ID" value="NZ_FMYU01000004.1"/>
</dbReference>
<dbReference type="EMBL" id="FMYU01000004">
    <property type="protein sequence ID" value="SDC34044.1"/>
    <property type="molecule type" value="Genomic_DNA"/>
</dbReference>
<dbReference type="GO" id="GO:0005886">
    <property type="term" value="C:plasma membrane"/>
    <property type="evidence" value="ECO:0007669"/>
    <property type="project" value="UniProtKB-SubCell"/>
</dbReference>
<evidence type="ECO:0000256" key="5">
    <source>
        <dbReference type="ARBA" id="ARBA00022692"/>
    </source>
</evidence>
<evidence type="ECO:0000313" key="10">
    <source>
        <dbReference type="EMBL" id="SDC34044.1"/>
    </source>
</evidence>
<dbReference type="AlphaFoldDB" id="A0A1G6KSV7"/>